<sequence length="27" mass="3051">MFTLCTSFLRVFLLAVIWLMTALAMSA</sequence>
<evidence type="ECO:0000256" key="1">
    <source>
        <dbReference type="SAM" id="Phobius"/>
    </source>
</evidence>
<keyword evidence="1" id="KW-0472">Membrane</keyword>
<organism evidence="2">
    <name type="scientific">Anguilla anguilla</name>
    <name type="common">European freshwater eel</name>
    <name type="synonym">Muraena anguilla</name>
    <dbReference type="NCBI Taxonomy" id="7936"/>
    <lineage>
        <taxon>Eukaryota</taxon>
        <taxon>Metazoa</taxon>
        <taxon>Chordata</taxon>
        <taxon>Craniata</taxon>
        <taxon>Vertebrata</taxon>
        <taxon>Euteleostomi</taxon>
        <taxon>Actinopterygii</taxon>
        <taxon>Neopterygii</taxon>
        <taxon>Teleostei</taxon>
        <taxon>Anguilliformes</taxon>
        <taxon>Anguillidae</taxon>
        <taxon>Anguilla</taxon>
    </lineage>
</organism>
<keyword evidence="1" id="KW-0812">Transmembrane</keyword>
<keyword evidence="1" id="KW-1133">Transmembrane helix</keyword>
<evidence type="ECO:0000313" key="2">
    <source>
        <dbReference type="EMBL" id="JAH13974.1"/>
    </source>
</evidence>
<dbReference type="EMBL" id="GBXM01094603">
    <property type="protein sequence ID" value="JAH13974.1"/>
    <property type="molecule type" value="Transcribed_RNA"/>
</dbReference>
<proteinExistence type="predicted"/>
<reference evidence="2" key="2">
    <citation type="journal article" date="2015" name="Fish Shellfish Immunol.">
        <title>Early steps in the European eel (Anguilla anguilla)-Vibrio vulnificus interaction in the gills: Role of the RtxA13 toxin.</title>
        <authorList>
            <person name="Callol A."/>
            <person name="Pajuelo D."/>
            <person name="Ebbesson L."/>
            <person name="Teles M."/>
            <person name="MacKenzie S."/>
            <person name="Amaro C."/>
        </authorList>
    </citation>
    <scope>NUCLEOTIDE SEQUENCE</scope>
</reference>
<dbReference type="AlphaFoldDB" id="A0A0E9QB34"/>
<accession>A0A0E9QB34</accession>
<protein>
    <submittedName>
        <fullName evidence="2">Uncharacterized protein</fullName>
    </submittedName>
</protein>
<name>A0A0E9QB34_ANGAN</name>
<reference evidence="2" key="1">
    <citation type="submission" date="2014-11" db="EMBL/GenBank/DDBJ databases">
        <authorList>
            <person name="Amaro Gonzalez C."/>
        </authorList>
    </citation>
    <scope>NUCLEOTIDE SEQUENCE</scope>
</reference>
<feature type="transmembrane region" description="Helical" evidence="1">
    <location>
        <begin position="7"/>
        <end position="25"/>
    </location>
</feature>